<organism evidence="2 3">
    <name type="scientific">Wandonia haliotis</name>
    <dbReference type="NCBI Taxonomy" id="574963"/>
    <lineage>
        <taxon>Bacteria</taxon>
        <taxon>Pseudomonadati</taxon>
        <taxon>Bacteroidota</taxon>
        <taxon>Flavobacteriia</taxon>
        <taxon>Flavobacteriales</taxon>
        <taxon>Crocinitomicaceae</taxon>
        <taxon>Wandonia</taxon>
    </lineage>
</organism>
<comment type="caution">
    <text evidence="2">The sequence shown here is derived from an EMBL/GenBank/DDBJ whole genome shotgun (WGS) entry which is preliminary data.</text>
</comment>
<keyword evidence="3" id="KW-1185">Reference proteome</keyword>
<gene>
    <name evidence="2" type="ORF">GCM10009118_19610</name>
</gene>
<name>A0ABP3Y7F6_9FLAO</name>
<reference evidence="3" key="1">
    <citation type="journal article" date="2019" name="Int. J. Syst. Evol. Microbiol.">
        <title>The Global Catalogue of Microorganisms (GCM) 10K type strain sequencing project: providing services to taxonomists for standard genome sequencing and annotation.</title>
        <authorList>
            <consortium name="The Broad Institute Genomics Platform"/>
            <consortium name="The Broad Institute Genome Sequencing Center for Infectious Disease"/>
            <person name="Wu L."/>
            <person name="Ma J."/>
        </authorList>
    </citation>
    <scope>NUCLEOTIDE SEQUENCE [LARGE SCALE GENOMIC DNA]</scope>
    <source>
        <strain evidence="3">JCM 16083</strain>
    </source>
</reference>
<dbReference type="Proteomes" id="UP001501126">
    <property type="component" value="Unassembled WGS sequence"/>
</dbReference>
<sequence>MKKLISGLVFAFAISTGIAQNLSVSIEDIDVKEGYFFIAVFDSQEAFDKKETPHKKRINASEIHKPIIFKGLPKGKYAVSVFYDTNNNKQLDLKASGIPNEPFGLSNNPGLGKPRFEKISFPFEKDQHLVIKMRTTKPAN</sequence>
<dbReference type="Pfam" id="PF09912">
    <property type="entry name" value="DUF2141"/>
    <property type="match status" value="1"/>
</dbReference>
<dbReference type="InterPro" id="IPR018673">
    <property type="entry name" value="DUF2141"/>
</dbReference>
<feature type="signal peptide" evidence="1">
    <location>
        <begin position="1"/>
        <end position="19"/>
    </location>
</feature>
<evidence type="ECO:0000313" key="2">
    <source>
        <dbReference type="EMBL" id="GAA0875552.1"/>
    </source>
</evidence>
<feature type="chain" id="PRO_5045552212" description="DUF2141 domain-containing protein" evidence="1">
    <location>
        <begin position="20"/>
        <end position="140"/>
    </location>
</feature>
<proteinExistence type="predicted"/>
<protein>
    <recommendedName>
        <fullName evidence="4">DUF2141 domain-containing protein</fullName>
    </recommendedName>
</protein>
<dbReference type="RefSeq" id="WP_343787158.1">
    <property type="nucleotide sequence ID" value="NZ_BAAAFH010000011.1"/>
</dbReference>
<evidence type="ECO:0000256" key="1">
    <source>
        <dbReference type="SAM" id="SignalP"/>
    </source>
</evidence>
<keyword evidence="1" id="KW-0732">Signal</keyword>
<evidence type="ECO:0000313" key="3">
    <source>
        <dbReference type="Proteomes" id="UP001501126"/>
    </source>
</evidence>
<accession>A0ABP3Y7F6</accession>
<evidence type="ECO:0008006" key="4">
    <source>
        <dbReference type="Google" id="ProtNLM"/>
    </source>
</evidence>
<dbReference type="EMBL" id="BAAAFH010000011">
    <property type="protein sequence ID" value="GAA0875552.1"/>
    <property type="molecule type" value="Genomic_DNA"/>
</dbReference>